<accession>A0A9D4CT58</accession>
<dbReference type="Proteomes" id="UP000828390">
    <property type="component" value="Unassembled WGS sequence"/>
</dbReference>
<dbReference type="EMBL" id="JAIWYP010000012">
    <property type="protein sequence ID" value="KAH3729755.1"/>
    <property type="molecule type" value="Genomic_DNA"/>
</dbReference>
<sequence length="82" mass="9627">MFCKGSNHADDIQYVFGYPLYAGPRSTGNYTEEERRLARGMVTMWTNFAKSGYVFLQCGRTFPSPGIYRYHVYEICDYGREW</sequence>
<evidence type="ECO:0000313" key="3">
    <source>
        <dbReference type="Proteomes" id="UP000828390"/>
    </source>
</evidence>
<dbReference type="InterPro" id="IPR029058">
    <property type="entry name" value="AB_hydrolase_fold"/>
</dbReference>
<dbReference type="InterPro" id="IPR002018">
    <property type="entry name" value="CarbesteraseB"/>
</dbReference>
<reference evidence="2" key="1">
    <citation type="journal article" date="2019" name="bioRxiv">
        <title>The Genome of the Zebra Mussel, Dreissena polymorpha: A Resource for Invasive Species Research.</title>
        <authorList>
            <person name="McCartney M.A."/>
            <person name="Auch B."/>
            <person name="Kono T."/>
            <person name="Mallez S."/>
            <person name="Zhang Y."/>
            <person name="Obille A."/>
            <person name="Becker A."/>
            <person name="Abrahante J.E."/>
            <person name="Garbe J."/>
            <person name="Badalamenti J.P."/>
            <person name="Herman A."/>
            <person name="Mangelson H."/>
            <person name="Liachko I."/>
            <person name="Sullivan S."/>
            <person name="Sone E.D."/>
            <person name="Koren S."/>
            <person name="Silverstein K.A.T."/>
            <person name="Beckman K.B."/>
            <person name="Gohl D.M."/>
        </authorList>
    </citation>
    <scope>NUCLEOTIDE SEQUENCE</scope>
    <source>
        <strain evidence="2">Duluth1</strain>
        <tissue evidence="2">Whole animal</tissue>
    </source>
</reference>
<dbReference type="AlphaFoldDB" id="A0A9D4CT58"/>
<gene>
    <name evidence="2" type="ORF">DPMN_055733</name>
</gene>
<feature type="domain" description="Carboxylesterase type B" evidence="1">
    <location>
        <begin position="4"/>
        <end position="52"/>
    </location>
</feature>
<keyword evidence="3" id="KW-1185">Reference proteome</keyword>
<dbReference type="Pfam" id="PF00135">
    <property type="entry name" value="COesterase"/>
    <property type="match status" value="1"/>
</dbReference>
<dbReference type="Gene3D" id="3.40.50.1820">
    <property type="entry name" value="alpha/beta hydrolase"/>
    <property type="match status" value="1"/>
</dbReference>
<name>A0A9D4CT58_DREPO</name>
<reference evidence="2" key="2">
    <citation type="submission" date="2020-11" db="EMBL/GenBank/DDBJ databases">
        <authorList>
            <person name="McCartney M.A."/>
            <person name="Auch B."/>
            <person name="Kono T."/>
            <person name="Mallez S."/>
            <person name="Becker A."/>
            <person name="Gohl D.M."/>
            <person name="Silverstein K.A.T."/>
            <person name="Koren S."/>
            <person name="Bechman K.B."/>
            <person name="Herman A."/>
            <person name="Abrahante J.E."/>
            <person name="Garbe J."/>
        </authorList>
    </citation>
    <scope>NUCLEOTIDE SEQUENCE</scope>
    <source>
        <strain evidence="2">Duluth1</strain>
        <tissue evidence="2">Whole animal</tissue>
    </source>
</reference>
<protein>
    <recommendedName>
        <fullName evidence="1">Carboxylesterase type B domain-containing protein</fullName>
    </recommendedName>
</protein>
<evidence type="ECO:0000313" key="2">
    <source>
        <dbReference type="EMBL" id="KAH3729755.1"/>
    </source>
</evidence>
<comment type="caution">
    <text evidence="2">The sequence shown here is derived from an EMBL/GenBank/DDBJ whole genome shotgun (WGS) entry which is preliminary data.</text>
</comment>
<dbReference type="SUPFAM" id="SSF53474">
    <property type="entry name" value="alpha/beta-Hydrolases"/>
    <property type="match status" value="1"/>
</dbReference>
<organism evidence="2 3">
    <name type="scientific">Dreissena polymorpha</name>
    <name type="common">Zebra mussel</name>
    <name type="synonym">Mytilus polymorpha</name>
    <dbReference type="NCBI Taxonomy" id="45954"/>
    <lineage>
        <taxon>Eukaryota</taxon>
        <taxon>Metazoa</taxon>
        <taxon>Spiralia</taxon>
        <taxon>Lophotrochozoa</taxon>
        <taxon>Mollusca</taxon>
        <taxon>Bivalvia</taxon>
        <taxon>Autobranchia</taxon>
        <taxon>Heteroconchia</taxon>
        <taxon>Euheterodonta</taxon>
        <taxon>Imparidentia</taxon>
        <taxon>Neoheterodontei</taxon>
        <taxon>Myida</taxon>
        <taxon>Dreissenoidea</taxon>
        <taxon>Dreissenidae</taxon>
        <taxon>Dreissena</taxon>
    </lineage>
</organism>
<proteinExistence type="predicted"/>
<evidence type="ECO:0000259" key="1">
    <source>
        <dbReference type="Pfam" id="PF00135"/>
    </source>
</evidence>